<dbReference type="InterPro" id="IPR000260">
    <property type="entry name" value="NADH4_N"/>
</dbReference>
<reference evidence="20" key="1">
    <citation type="submission" date="2015-09" db="EMBL/GenBank/DDBJ databases">
        <title>Capturing the unknown biodiversity of arthropods in tropical forests using metagenomics.</title>
        <authorList>
            <person name="Andujar C."/>
            <person name="Creedy T.J."/>
            <person name="Garner B."/>
            <person name="Canty R."/>
            <person name="Warner H.B."/>
            <person name="Lipecki J."/>
            <person name="Crampton-Platt A."/>
            <person name="Gabrielli M."/>
            <person name="Croydon-Veleslavov I.A."/>
            <person name="Lim J.L."/>
            <person name="Linard B."/>
            <person name="Vogler A."/>
        </authorList>
    </citation>
    <scope>NUCLEOTIDE SEQUENCE</scope>
</reference>
<keyword evidence="8 17" id="KW-0812">Transmembrane</keyword>
<comment type="subcellular location">
    <subcellularLocation>
        <location evidence="2 17">Mitochondrion membrane</location>
        <topology evidence="2 17">Multi-pass membrane protein</topology>
    </subcellularLocation>
</comment>
<dbReference type="InterPro" id="IPR003918">
    <property type="entry name" value="NADH_UbQ_OxRdtase"/>
</dbReference>
<dbReference type="GO" id="GO:0031966">
    <property type="term" value="C:mitochondrial membrane"/>
    <property type="evidence" value="ECO:0007669"/>
    <property type="project" value="UniProtKB-SubCell"/>
</dbReference>
<comment type="catalytic activity">
    <reaction evidence="16 17">
        <text>a ubiquinone + NADH + 5 H(+)(in) = a ubiquinol + NAD(+) + 4 H(+)(out)</text>
        <dbReference type="Rhea" id="RHEA:29091"/>
        <dbReference type="Rhea" id="RHEA-COMP:9565"/>
        <dbReference type="Rhea" id="RHEA-COMP:9566"/>
        <dbReference type="ChEBI" id="CHEBI:15378"/>
        <dbReference type="ChEBI" id="CHEBI:16389"/>
        <dbReference type="ChEBI" id="CHEBI:17976"/>
        <dbReference type="ChEBI" id="CHEBI:57540"/>
        <dbReference type="ChEBI" id="CHEBI:57945"/>
        <dbReference type="EC" id="7.1.1.2"/>
    </reaction>
</comment>
<feature type="transmembrane region" description="Helical" evidence="17">
    <location>
        <begin position="245"/>
        <end position="263"/>
    </location>
</feature>
<feature type="transmembrane region" description="Helical" evidence="17">
    <location>
        <begin position="142"/>
        <end position="160"/>
    </location>
</feature>
<evidence type="ECO:0000256" key="4">
    <source>
        <dbReference type="ARBA" id="ARBA00012944"/>
    </source>
</evidence>
<dbReference type="PANTHER" id="PTHR43507">
    <property type="entry name" value="NADH-UBIQUINONE OXIDOREDUCTASE CHAIN 4"/>
    <property type="match status" value="1"/>
</dbReference>
<evidence type="ECO:0000256" key="8">
    <source>
        <dbReference type="ARBA" id="ARBA00022692"/>
    </source>
</evidence>
<organism evidence="20">
    <name type="scientific">Scolytinae sp. BMNH 1274299</name>
    <dbReference type="NCBI Taxonomy" id="2558041"/>
    <lineage>
        <taxon>Eukaryota</taxon>
        <taxon>Metazoa</taxon>
        <taxon>Ecdysozoa</taxon>
        <taxon>Arthropoda</taxon>
        <taxon>Hexapoda</taxon>
        <taxon>Insecta</taxon>
        <taxon>Pterygota</taxon>
        <taxon>Neoptera</taxon>
        <taxon>Endopterygota</taxon>
        <taxon>Coleoptera</taxon>
        <taxon>Polyphaga</taxon>
        <taxon>Cucujiformia</taxon>
        <taxon>Curculionidae</taxon>
        <taxon>Scolytinae</taxon>
    </lineage>
</organism>
<dbReference type="GO" id="GO:0008137">
    <property type="term" value="F:NADH dehydrogenase (ubiquinone) activity"/>
    <property type="evidence" value="ECO:0007669"/>
    <property type="project" value="UniProtKB-UniRule"/>
</dbReference>
<evidence type="ECO:0000313" key="20">
    <source>
        <dbReference type="EMBL" id="AML26218.1"/>
    </source>
</evidence>
<evidence type="ECO:0000256" key="1">
    <source>
        <dbReference type="ARBA" id="ARBA00003257"/>
    </source>
</evidence>
<dbReference type="AlphaFoldDB" id="A0A126TFB3"/>
<keyword evidence="15 17" id="KW-0472">Membrane</keyword>
<dbReference type="GO" id="GO:0042773">
    <property type="term" value="P:ATP synthesis coupled electron transport"/>
    <property type="evidence" value="ECO:0007669"/>
    <property type="project" value="InterPro"/>
</dbReference>
<comment type="similarity">
    <text evidence="3 17">Belongs to the complex I subunit 4 family.</text>
</comment>
<keyword evidence="10 17" id="KW-0249">Electron transport</keyword>
<keyword evidence="9" id="KW-1278">Translocase</keyword>
<comment type="function">
    <text evidence="17">Core subunit of the mitochondrial membrane respiratory chain NADH dehydrogenase (Complex I) which catalyzes electron transfer from NADH through the respiratory chain, using ubiquinone as an electron acceptor. Essential for the catalytic activity and assembly of complex I.</text>
</comment>
<evidence type="ECO:0000256" key="5">
    <source>
        <dbReference type="ARBA" id="ARBA00021006"/>
    </source>
</evidence>
<evidence type="ECO:0000259" key="18">
    <source>
        <dbReference type="Pfam" id="PF00361"/>
    </source>
</evidence>
<feature type="transmembrane region" description="Helical" evidence="17">
    <location>
        <begin position="214"/>
        <end position="233"/>
    </location>
</feature>
<keyword evidence="13 17" id="KW-0830">Ubiquinone</keyword>
<keyword evidence="7 17" id="KW-0679">Respiratory chain</keyword>
<keyword evidence="6 17" id="KW-0813">Transport</keyword>
<feature type="transmembrane region" description="Helical" evidence="17">
    <location>
        <begin position="379"/>
        <end position="399"/>
    </location>
</feature>
<feature type="transmembrane region" description="Helical" evidence="17">
    <location>
        <begin position="180"/>
        <end position="202"/>
    </location>
</feature>
<keyword evidence="11 17" id="KW-1133">Transmembrane helix</keyword>
<dbReference type="InterPro" id="IPR001750">
    <property type="entry name" value="ND/Mrp_TM"/>
</dbReference>
<dbReference type="Pfam" id="PF01059">
    <property type="entry name" value="Oxidored_q5_N"/>
    <property type="match status" value="1"/>
</dbReference>
<feature type="transmembrane region" description="Helical" evidence="17">
    <location>
        <begin position="299"/>
        <end position="320"/>
    </location>
</feature>
<feature type="transmembrane region" description="Helical" evidence="17">
    <location>
        <begin position="87"/>
        <end position="104"/>
    </location>
</feature>
<evidence type="ECO:0000256" key="17">
    <source>
        <dbReference type="RuleBase" id="RU003297"/>
    </source>
</evidence>
<feature type="transmembrane region" description="Helical" evidence="17">
    <location>
        <begin position="110"/>
        <end position="130"/>
    </location>
</feature>
<evidence type="ECO:0000256" key="6">
    <source>
        <dbReference type="ARBA" id="ARBA00022448"/>
    </source>
</evidence>
<dbReference type="PRINTS" id="PR01437">
    <property type="entry name" value="NUOXDRDTASE4"/>
</dbReference>
<feature type="domain" description="NADH:quinone oxidoreductase/Mrp antiporter transmembrane" evidence="18">
    <location>
        <begin position="106"/>
        <end position="384"/>
    </location>
</feature>
<evidence type="ECO:0000256" key="9">
    <source>
        <dbReference type="ARBA" id="ARBA00022967"/>
    </source>
</evidence>
<protein>
    <recommendedName>
        <fullName evidence="5 17">NADH-ubiquinone oxidoreductase chain 4</fullName>
        <ecNumber evidence="4 17">7.1.1.2</ecNumber>
    </recommendedName>
</protein>
<comment type="function">
    <text evidence="1">Core subunit of the mitochondrial membrane respiratory chain NADH dehydrogenase (Complex I) that is believed to belong to the minimal assembly required for catalysis. Complex I functions in the transfer of electrons from NADH to the respiratory chain. The immediate electron acceptor for the enzyme is believed to be ubiquinone.</text>
</comment>
<evidence type="ECO:0000256" key="2">
    <source>
        <dbReference type="ARBA" id="ARBA00004225"/>
    </source>
</evidence>
<dbReference type="GO" id="GO:0003954">
    <property type="term" value="F:NADH dehydrogenase activity"/>
    <property type="evidence" value="ECO:0007669"/>
    <property type="project" value="TreeGrafter"/>
</dbReference>
<evidence type="ECO:0000256" key="15">
    <source>
        <dbReference type="ARBA" id="ARBA00023136"/>
    </source>
</evidence>
<feature type="transmembrane region" description="Helical" evidence="17">
    <location>
        <begin position="420"/>
        <end position="441"/>
    </location>
</feature>
<sequence>MMMDLLLMLLGLVFISFFVSFWFSGFYSFILTFICFLKLSMSDEFSKISCGFGMDLLSFTLASLSFWICCLMILASGEVNKLKLYKNMFIFVILFLLLSLVLTFMSMNFFIFYLFFEVSLIPTLILIVGWGSQPERVLAGMYLLFYTLFVSLPMMMGLFFMYFNNYSLEIYFFCGLDNTFLYFCMSMVFFIKIPMFLVHLWLPKAHVEAPVSGSMILAGIMLKLGGYGLLRTMKVLFQIGMKMNLIFILISVLGAVIISLVCIRQSDLKMLIAYSSVSHMGIVLAGILTYNLWGSWGALGLMLAHGLSSSGLFCIANILYERTHSRSMYLNKGFMNIMPSLTLWWFLLCSSNMSAPPSLNLVGEIVLINSIYLYSNYFLFFMFFLVFYSGVYSLFLYSFTQHGQYYSGLFSISQISSREYLLLFFHWVPLNLLFLKGEYFLCWI</sequence>
<dbReference type="PANTHER" id="PTHR43507:SF20">
    <property type="entry name" value="NADH-UBIQUINONE OXIDOREDUCTASE CHAIN 4"/>
    <property type="match status" value="1"/>
</dbReference>
<evidence type="ECO:0000256" key="3">
    <source>
        <dbReference type="ARBA" id="ARBA00009025"/>
    </source>
</evidence>
<dbReference type="EMBL" id="KT696211">
    <property type="protein sequence ID" value="AML26218.1"/>
    <property type="molecule type" value="Genomic_DNA"/>
</dbReference>
<evidence type="ECO:0000256" key="14">
    <source>
        <dbReference type="ARBA" id="ARBA00023128"/>
    </source>
</evidence>
<evidence type="ECO:0000256" key="13">
    <source>
        <dbReference type="ARBA" id="ARBA00023075"/>
    </source>
</evidence>
<feature type="transmembrane region" description="Helical" evidence="17">
    <location>
        <begin position="7"/>
        <end position="36"/>
    </location>
</feature>
<evidence type="ECO:0000256" key="12">
    <source>
        <dbReference type="ARBA" id="ARBA00023027"/>
    </source>
</evidence>
<evidence type="ECO:0000256" key="11">
    <source>
        <dbReference type="ARBA" id="ARBA00022989"/>
    </source>
</evidence>
<evidence type="ECO:0000256" key="7">
    <source>
        <dbReference type="ARBA" id="ARBA00022660"/>
    </source>
</evidence>
<geneLocation type="mitochondrion" evidence="20"/>
<dbReference type="GO" id="GO:0015990">
    <property type="term" value="P:electron transport coupled proton transport"/>
    <property type="evidence" value="ECO:0007669"/>
    <property type="project" value="TreeGrafter"/>
</dbReference>
<dbReference type="Pfam" id="PF00361">
    <property type="entry name" value="Proton_antipo_M"/>
    <property type="match status" value="1"/>
</dbReference>
<gene>
    <name evidence="20" type="primary">ND4</name>
</gene>
<feature type="domain" description="NADH:ubiquinone oxidoreductase chain 4 N-terminal" evidence="19">
    <location>
        <begin position="2"/>
        <end position="103"/>
    </location>
</feature>
<proteinExistence type="inferred from homology"/>
<accession>A0A126TFB3</accession>
<evidence type="ECO:0000256" key="10">
    <source>
        <dbReference type="ARBA" id="ARBA00022982"/>
    </source>
</evidence>
<dbReference type="EC" id="7.1.1.2" evidence="4 17"/>
<evidence type="ECO:0000256" key="16">
    <source>
        <dbReference type="ARBA" id="ARBA00049551"/>
    </source>
</evidence>
<feature type="transmembrane region" description="Helical" evidence="17">
    <location>
        <begin position="56"/>
        <end position="75"/>
    </location>
</feature>
<feature type="transmembrane region" description="Helical" evidence="17">
    <location>
        <begin position="341"/>
        <end position="359"/>
    </location>
</feature>
<dbReference type="GO" id="GO:0048039">
    <property type="term" value="F:ubiquinone binding"/>
    <property type="evidence" value="ECO:0007669"/>
    <property type="project" value="TreeGrafter"/>
</dbReference>
<keyword evidence="12 17" id="KW-0520">NAD</keyword>
<feature type="transmembrane region" description="Helical" evidence="17">
    <location>
        <begin position="270"/>
        <end position="293"/>
    </location>
</feature>
<evidence type="ECO:0000259" key="19">
    <source>
        <dbReference type="Pfam" id="PF01059"/>
    </source>
</evidence>
<keyword evidence="14 17" id="KW-0496">Mitochondrion</keyword>
<name>A0A126TFB3_9CUCU</name>